<dbReference type="PIRSF" id="PIRSF036762">
    <property type="entry name" value="GAA1"/>
    <property type="match status" value="1"/>
</dbReference>
<dbReference type="EMBL" id="BSXU01000230">
    <property type="protein sequence ID" value="GMG19888.1"/>
    <property type="molecule type" value="Genomic_DNA"/>
</dbReference>
<keyword evidence="1" id="KW-0812">Transmembrane</keyword>
<dbReference type="Proteomes" id="UP001165063">
    <property type="component" value="Unassembled WGS sequence"/>
</dbReference>
<gene>
    <name evidence="2" type="ORF">Amon01_000081500</name>
</gene>
<evidence type="ECO:0000313" key="3">
    <source>
        <dbReference type="Proteomes" id="UP001165063"/>
    </source>
</evidence>
<dbReference type="Pfam" id="PF04114">
    <property type="entry name" value="Gaa1"/>
    <property type="match status" value="1"/>
</dbReference>
<evidence type="ECO:0000313" key="2">
    <source>
        <dbReference type="EMBL" id="GMG19888.1"/>
    </source>
</evidence>
<protein>
    <submittedName>
        <fullName evidence="2">Unnamed protein product</fullName>
    </submittedName>
</protein>
<comment type="caution">
    <text evidence="2">The sequence shown here is derived from an EMBL/GenBank/DDBJ whole genome shotgun (WGS) entry which is preliminary data.</text>
</comment>
<dbReference type="PANTHER" id="PTHR13304">
    <property type="entry name" value="GLYCOSYLPHOSPHATIDYLINOSITOL ANCHOR ATTACHMENT 1 PROTEIN"/>
    <property type="match status" value="1"/>
</dbReference>
<keyword evidence="3" id="KW-1185">Reference proteome</keyword>
<proteinExistence type="predicted"/>
<feature type="transmembrane region" description="Helical" evidence="1">
    <location>
        <begin position="410"/>
        <end position="434"/>
    </location>
</feature>
<dbReference type="GO" id="GO:0042765">
    <property type="term" value="C:GPI-anchor transamidase complex"/>
    <property type="evidence" value="ECO:0007669"/>
    <property type="project" value="InterPro"/>
</dbReference>
<keyword evidence="1" id="KW-1133">Transmembrane helix</keyword>
<dbReference type="AlphaFoldDB" id="A0A9W7DD80"/>
<feature type="transmembrane region" description="Helical" evidence="1">
    <location>
        <begin position="454"/>
        <end position="472"/>
    </location>
</feature>
<evidence type="ECO:0000256" key="1">
    <source>
        <dbReference type="SAM" id="Phobius"/>
    </source>
</evidence>
<reference evidence="2" key="1">
    <citation type="submission" date="2023-04" db="EMBL/GenBank/DDBJ databases">
        <title>Ambrosiozyma monospora NBRC 1965.</title>
        <authorList>
            <person name="Ichikawa N."/>
            <person name="Sato H."/>
            <person name="Tonouchi N."/>
        </authorList>
    </citation>
    <scope>NUCLEOTIDE SEQUENCE</scope>
    <source>
        <strain evidence="2">NBRC 1965</strain>
    </source>
</reference>
<organism evidence="2 3">
    <name type="scientific">Ambrosiozyma monospora</name>
    <name type="common">Yeast</name>
    <name type="synonym">Endomycopsis monosporus</name>
    <dbReference type="NCBI Taxonomy" id="43982"/>
    <lineage>
        <taxon>Eukaryota</taxon>
        <taxon>Fungi</taxon>
        <taxon>Dikarya</taxon>
        <taxon>Ascomycota</taxon>
        <taxon>Saccharomycotina</taxon>
        <taxon>Pichiomycetes</taxon>
        <taxon>Pichiales</taxon>
        <taxon>Pichiaceae</taxon>
        <taxon>Ambrosiozyma</taxon>
    </lineage>
</organism>
<dbReference type="InterPro" id="IPR007246">
    <property type="entry name" value="Gaa1"/>
</dbReference>
<name>A0A9W7DD80_AMBMO</name>
<dbReference type="PANTHER" id="PTHR13304:SF0">
    <property type="entry name" value="GLYCOSYLPHOSPHATIDYLINOSITOL ANCHOR ATTACHMENT 1 PROTEIN"/>
    <property type="match status" value="1"/>
</dbReference>
<feature type="transmembrane region" description="Helical" evidence="1">
    <location>
        <begin position="368"/>
        <end position="389"/>
    </location>
</feature>
<sequence>MALLEVLQRRVEQLGLIPKLVKSLPRVSVLLSILGIAWILSLPMDGQYRNTYISENALMPSQAYNFFRESEWNFVRGYREEVVAHLEDSIYDRNTLLQNWLDEVGYKTSILNYTSASDGVNKPILFAIYHAPKGDDTEAMVLAAPWKTEDGDFNRGGVSLAVGLARYFHRLSIWSKNIIVVFPENAQDALKYWVDSYHTNLDQTGGSIESAAVLEYPSGGDGVDFVEISYVGLNGQLPNLDLINCAVMISEHEGFKVSLHNTPKGQLWTDDYASRLTTLLKGIFEMATAGILKNENNGGGNACEAFSGWNIQTFAIKARGEEGMDITTFGRVIEAVFRSVNNLLEKFHQSFFFYLLLAPRHFVSIGNYLPAAVLSAFAFAIAALSAILGNNNLYNTVFEPRVLKVGTKSLISAFVTFAGVLSASLLFGFALVYITRTVPYGNEESTDFYTTLTYGIVISSSLISASPAIISLKIGNLFSKSSTTTEKVPSSLSSNRANNNHLKPLNDYVLASI</sequence>
<keyword evidence="1" id="KW-0472">Membrane</keyword>
<accession>A0A9W7DD80</accession>
<dbReference type="OrthoDB" id="445301at2759"/>
<dbReference type="GO" id="GO:0016255">
    <property type="term" value="P:attachment of GPI anchor to protein"/>
    <property type="evidence" value="ECO:0007669"/>
    <property type="project" value="TreeGrafter"/>
</dbReference>